<protein>
    <recommendedName>
        <fullName evidence="1">Diels-Alderase N-terminal domain-containing protein</fullName>
    </recommendedName>
</protein>
<evidence type="ECO:0000259" key="1">
    <source>
        <dbReference type="Pfam" id="PF24137"/>
    </source>
</evidence>
<dbReference type="InterPro" id="IPR056402">
    <property type="entry name" value="DA_N"/>
</dbReference>
<reference evidence="2" key="1">
    <citation type="submission" date="2020-02" db="EMBL/GenBank/DDBJ databases">
        <authorList>
            <person name="Meier V. D."/>
        </authorList>
    </citation>
    <scope>NUCLEOTIDE SEQUENCE</scope>
    <source>
        <strain evidence="2">AVDCRST_MAG74</strain>
    </source>
</reference>
<dbReference type="SUPFAM" id="SSF159245">
    <property type="entry name" value="AttH-like"/>
    <property type="match status" value="1"/>
</dbReference>
<sequence>MATATEQITKERFSFSSSIAADVWHPKQNAQAFEWWYFDALSEDGRDAVVIIFLDNFIFSPRYNSPNRRINRIADKLRRKKNLQCQQCFPAIAFTYYRDGKPKYRAINEFLPEEFSASENTPACKIGDNLFRLESAPYGSGYMLSINAKLRKNRNLKANFEWLSIESDFLPEKPVNTADSHSWNLVAPRADVTGRINIGDDAGKSLDVVHFRGTGYHDHNLDNRWMPETVCDWQWGRAHFPDATAVFYRYKEHGEEKPTTKLFTVRNDELRDRDASYEEQNLARDKFGIKYPQRMTFATEDDIRLRVKQLKIIDSSFFYLRFLSEMTLTLRDGKPRKTIGLTEFLKPKSLKYQWLDWLTNMRIGRNGKGSFLP</sequence>
<organism evidence="2">
    <name type="scientific">uncultured Pyrinomonadaceae bacterium</name>
    <dbReference type="NCBI Taxonomy" id="2283094"/>
    <lineage>
        <taxon>Bacteria</taxon>
        <taxon>Pseudomonadati</taxon>
        <taxon>Acidobacteriota</taxon>
        <taxon>Blastocatellia</taxon>
        <taxon>Blastocatellales</taxon>
        <taxon>Pyrinomonadaceae</taxon>
        <taxon>environmental samples</taxon>
    </lineage>
</organism>
<feature type="domain" description="Diels-Alderase N-terminal" evidence="1">
    <location>
        <begin position="8"/>
        <end position="56"/>
    </location>
</feature>
<dbReference type="AlphaFoldDB" id="A0A6J4PEJ1"/>
<dbReference type="Pfam" id="PF24137">
    <property type="entry name" value="DA_N"/>
    <property type="match status" value="1"/>
</dbReference>
<dbReference type="InterPro" id="IPR023374">
    <property type="entry name" value="AttH-like_dom_sf"/>
</dbReference>
<name>A0A6J4PEJ1_9BACT</name>
<proteinExistence type="predicted"/>
<dbReference type="EMBL" id="CADCUR010000212">
    <property type="protein sequence ID" value="CAA9411577.1"/>
    <property type="molecule type" value="Genomic_DNA"/>
</dbReference>
<gene>
    <name evidence="2" type="ORF">AVDCRST_MAG74-2322</name>
</gene>
<dbReference type="CDD" id="cd21471">
    <property type="entry name" value="CrtC-like"/>
    <property type="match status" value="1"/>
</dbReference>
<dbReference type="Gene3D" id="2.40.370.10">
    <property type="entry name" value="AttH-like domain"/>
    <property type="match status" value="1"/>
</dbReference>
<evidence type="ECO:0000313" key="2">
    <source>
        <dbReference type="EMBL" id="CAA9411577.1"/>
    </source>
</evidence>
<accession>A0A6J4PEJ1</accession>